<gene>
    <name evidence="1" type="ORF">CARN3_0677</name>
</gene>
<name>E6PXS1_9ZZZZ</name>
<comment type="caution">
    <text evidence="1">The sequence shown here is derived from an EMBL/GenBank/DDBJ whole genome shotgun (WGS) entry which is preliminary data.</text>
</comment>
<dbReference type="EMBL" id="CABN01000047">
    <property type="protein sequence ID" value="CBH99730.1"/>
    <property type="molecule type" value="Genomic_DNA"/>
</dbReference>
<reference evidence="1" key="1">
    <citation type="submission" date="2009-10" db="EMBL/GenBank/DDBJ databases">
        <title>Diversity of trophic interactions inside an arsenic-rich microbial ecosystem.</title>
        <authorList>
            <person name="Bertin P.N."/>
            <person name="Heinrich-Salmeron A."/>
            <person name="Pelletier E."/>
            <person name="Goulhen-Chollet F."/>
            <person name="Arsene-Ploetze F."/>
            <person name="Gallien S."/>
            <person name="Calteau A."/>
            <person name="Vallenet D."/>
            <person name="Casiot C."/>
            <person name="Chane-Woon-Ming B."/>
            <person name="Giloteaux L."/>
            <person name="Barakat M."/>
            <person name="Bonnefoy V."/>
            <person name="Bruneel O."/>
            <person name="Chandler M."/>
            <person name="Cleiss J."/>
            <person name="Duran R."/>
            <person name="Elbaz-Poulichet F."/>
            <person name="Fonknechten N."/>
            <person name="Lauga B."/>
            <person name="Mornico D."/>
            <person name="Ortet P."/>
            <person name="Schaeffer C."/>
            <person name="Siguier P."/>
            <person name="Alexander Thil Smith A."/>
            <person name="Van Dorsselaer A."/>
            <person name="Weissenbach J."/>
            <person name="Medigue C."/>
            <person name="Le Paslier D."/>
        </authorList>
    </citation>
    <scope>NUCLEOTIDE SEQUENCE</scope>
</reference>
<sequence>MDSGTLLADLRARTEADRRDRGDDSPDTDEIWITESTIGGMGFIEEFLTSYAEDPRKYFRLFEAALAPSDLEFVSEELGRVLEMVTSGRSECEPLSLAFGSAREASSHADTASALRLIRNELARNGVQPTPTLMISLNARILQPGSNAETDQFLARSLEEWQDAEQRLGVDIDTRVFAFVKSLDPTLEEALHLNVNANPNDARVWRYGVLSGMFWPRGAQIRGELLRAWNPYERLPDCDRLMLLTALTRVTREVLVSNSSWFEELAGHLEQYGAAELIAESGESRVLAEALLRIGGQPVDSGALLVHARVTGIRREGGRIIAEIELPEAFQ</sequence>
<accession>E6PXS1</accession>
<protein>
    <submittedName>
        <fullName evidence="1">Uncharacterized protein</fullName>
    </submittedName>
</protein>
<dbReference type="AlphaFoldDB" id="E6PXS1"/>
<proteinExistence type="predicted"/>
<evidence type="ECO:0000313" key="1">
    <source>
        <dbReference type="EMBL" id="CBH99730.1"/>
    </source>
</evidence>
<organism evidence="1">
    <name type="scientific">mine drainage metagenome</name>
    <dbReference type="NCBI Taxonomy" id="410659"/>
    <lineage>
        <taxon>unclassified sequences</taxon>
        <taxon>metagenomes</taxon>
        <taxon>ecological metagenomes</taxon>
    </lineage>
</organism>